<dbReference type="Proteomes" id="UP000007875">
    <property type="component" value="Unassembled WGS sequence"/>
</dbReference>
<name>H2YVC7_CIOSA</name>
<proteinExistence type="predicted"/>
<feature type="signal peptide" evidence="1">
    <location>
        <begin position="1"/>
        <end position="16"/>
    </location>
</feature>
<keyword evidence="1" id="KW-0732">Signal</keyword>
<reference evidence="3" key="1">
    <citation type="submission" date="2003-08" db="EMBL/GenBank/DDBJ databases">
        <authorList>
            <person name="Birren B."/>
            <person name="Nusbaum C."/>
            <person name="Abebe A."/>
            <person name="Abouelleil A."/>
            <person name="Adekoya E."/>
            <person name="Ait-zahra M."/>
            <person name="Allen N."/>
            <person name="Allen T."/>
            <person name="An P."/>
            <person name="Anderson M."/>
            <person name="Anderson S."/>
            <person name="Arachchi H."/>
            <person name="Armbruster J."/>
            <person name="Bachantsang P."/>
            <person name="Baldwin J."/>
            <person name="Barry A."/>
            <person name="Bayul T."/>
            <person name="Blitshsteyn B."/>
            <person name="Bloom T."/>
            <person name="Blye J."/>
            <person name="Boguslavskiy L."/>
            <person name="Borowsky M."/>
            <person name="Boukhgalter B."/>
            <person name="Brunache A."/>
            <person name="Butler J."/>
            <person name="Calixte N."/>
            <person name="Calvo S."/>
            <person name="Camarata J."/>
            <person name="Campo K."/>
            <person name="Chang J."/>
            <person name="Cheshatsang Y."/>
            <person name="Citroen M."/>
            <person name="Collymore A."/>
            <person name="Considine T."/>
            <person name="Cook A."/>
            <person name="Cooke P."/>
            <person name="Corum B."/>
            <person name="Cuomo C."/>
            <person name="David R."/>
            <person name="Dawoe T."/>
            <person name="Degray S."/>
            <person name="Dodge S."/>
            <person name="Dooley K."/>
            <person name="Dorje P."/>
            <person name="Dorjee K."/>
            <person name="Dorris L."/>
            <person name="Duffey N."/>
            <person name="Dupes A."/>
            <person name="Elkins T."/>
            <person name="Engels R."/>
            <person name="Erickson J."/>
            <person name="Farina A."/>
            <person name="Faro S."/>
            <person name="Ferreira P."/>
            <person name="Fischer H."/>
            <person name="Fitzgerald M."/>
            <person name="Foley K."/>
            <person name="Gage D."/>
            <person name="Galagan J."/>
            <person name="Gearin G."/>
            <person name="Gnerre S."/>
            <person name="Gnirke A."/>
            <person name="Goyette A."/>
            <person name="Graham J."/>
            <person name="Grandbois E."/>
            <person name="Gyaltsen K."/>
            <person name="Hafez N."/>
            <person name="Hagopian D."/>
            <person name="Hagos B."/>
            <person name="Hall J."/>
            <person name="Hatcher B."/>
            <person name="Heller A."/>
            <person name="Higgins H."/>
            <person name="Honan T."/>
            <person name="Horn A."/>
            <person name="Houde N."/>
            <person name="Hughes L."/>
            <person name="Hulme W."/>
            <person name="Husby E."/>
            <person name="Iliev I."/>
            <person name="Jaffe D."/>
            <person name="Jones C."/>
            <person name="Kamal M."/>
            <person name="Kamat A."/>
            <person name="Kamvysselis M."/>
            <person name="Karlsson E."/>
            <person name="Kells C."/>
            <person name="Kieu A."/>
            <person name="Kisner P."/>
            <person name="Kodira C."/>
            <person name="Kulbokas E."/>
            <person name="Labutti K."/>
            <person name="Lama D."/>
            <person name="Landers T."/>
            <person name="Leger J."/>
            <person name="Levine S."/>
            <person name="Lewis D."/>
            <person name="Lewis T."/>
            <person name="Lindblad-toh K."/>
            <person name="Liu X."/>
            <person name="Lokyitsang T."/>
            <person name="Lokyitsang Y."/>
            <person name="Lucien O."/>
            <person name="Lui A."/>
            <person name="Ma L.J."/>
            <person name="Mabbitt R."/>
            <person name="Macdonald J."/>
            <person name="Maclean C."/>
            <person name="Major J."/>
            <person name="Manning J."/>
            <person name="Marabella R."/>
            <person name="Maru K."/>
            <person name="Matthews C."/>
            <person name="Mauceli E."/>
            <person name="Mccarthy M."/>
            <person name="Mcdonough S."/>
            <person name="Mcghee T."/>
            <person name="Meldrim J."/>
            <person name="Meneus L."/>
            <person name="Mesirov J."/>
            <person name="Mihalev A."/>
            <person name="Mihova T."/>
            <person name="Mikkelsen T."/>
            <person name="Mlenga V."/>
            <person name="Moru K."/>
            <person name="Mozes J."/>
            <person name="Mulrain L."/>
            <person name="Munson G."/>
            <person name="Naylor J."/>
            <person name="Newes C."/>
            <person name="Nguyen C."/>
            <person name="Nguyen N."/>
            <person name="Nguyen T."/>
            <person name="Nicol R."/>
            <person name="Nielsen C."/>
            <person name="Nizzari M."/>
            <person name="Norbu C."/>
            <person name="Norbu N."/>
            <person name="O'donnell P."/>
            <person name="Okoawo O."/>
            <person name="O'leary S."/>
            <person name="Omotosho B."/>
            <person name="O'neill K."/>
            <person name="Osman S."/>
            <person name="Parker S."/>
            <person name="Perrin D."/>
            <person name="Phunkhang P."/>
            <person name="Piqani B."/>
            <person name="Purcell S."/>
            <person name="Rachupka T."/>
            <person name="Ramasamy U."/>
            <person name="Rameau R."/>
            <person name="Ray V."/>
            <person name="Raymond C."/>
            <person name="Retta R."/>
            <person name="Richardson S."/>
            <person name="Rise C."/>
            <person name="Rodriguez J."/>
            <person name="Rogers J."/>
            <person name="Rogov P."/>
            <person name="Rutman M."/>
            <person name="Schupbach R."/>
            <person name="Seaman C."/>
            <person name="Settipalli S."/>
            <person name="Sharpe T."/>
            <person name="Sheridan J."/>
            <person name="Sherpa N."/>
            <person name="Shi J."/>
            <person name="Smirnov S."/>
            <person name="Smith C."/>
            <person name="Sougnez C."/>
            <person name="Spencer B."/>
            <person name="Stalker J."/>
            <person name="Stange-thomann N."/>
            <person name="Stavropoulos S."/>
            <person name="Stetson K."/>
            <person name="Stone C."/>
            <person name="Stone S."/>
            <person name="Stubbs M."/>
            <person name="Talamas J."/>
            <person name="Tchuinga P."/>
            <person name="Tenzing P."/>
            <person name="Tesfaye S."/>
            <person name="Theodore J."/>
            <person name="Thoulutsang Y."/>
            <person name="Topham K."/>
            <person name="Towey S."/>
            <person name="Tsamla T."/>
            <person name="Tsomo N."/>
            <person name="Vallee D."/>
            <person name="Vassiliev H."/>
            <person name="Venkataraman V."/>
            <person name="Vinson J."/>
            <person name="Vo A."/>
            <person name="Wade C."/>
            <person name="Wang S."/>
            <person name="Wangchuk T."/>
            <person name="Wangdi T."/>
            <person name="Whittaker C."/>
            <person name="Wilkinson J."/>
            <person name="Wu Y."/>
            <person name="Wyman D."/>
            <person name="Yadav S."/>
            <person name="Yang S."/>
            <person name="Yang X."/>
            <person name="Yeager S."/>
            <person name="Yee E."/>
            <person name="Young G."/>
            <person name="Zainoun J."/>
            <person name="Zembeck L."/>
            <person name="Zimmer A."/>
            <person name="Zody M."/>
            <person name="Lander E."/>
        </authorList>
    </citation>
    <scope>NUCLEOTIDE SEQUENCE [LARGE SCALE GENOMIC DNA]</scope>
</reference>
<accession>H2YVC7</accession>
<evidence type="ECO:0000313" key="3">
    <source>
        <dbReference type="Proteomes" id="UP000007875"/>
    </source>
</evidence>
<dbReference type="Ensembl" id="ENSCSAVT00000009404.1">
    <property type="protein sequence ID" value="ENSCSAVP00000009287.1"/>
    <property type="gene ID" value="ENSCSAVG00000005477.1"/>
</dbReference>
<feature type="chain" id="PRO_5003578061" evidence="1">
    <location>
        <begin position="17"/>
        <end position="67"/>
    </location>
</feature>
<keyword evidence="3" id="KW-1185">Reference proteome</keyword>
<dbReference type="HOGENOM" id="CLU_200638_0_0_1"/>
<organism evidence="2 3">
    <name type="scientific">Ciona savignyi</name>
    <name type="common">Pacific transparent sea squirt</name>
    <dbReference type="NCBI Taxonomy" id="51511"/>
    <lineage>
        <taxon>Eukaryota</taxon>
        <taxon>Metazoa</taxon>
        <taxon>Chordata</taxon>
        <taxon>Tunicata</taxon>
        <taxon>Ascidiacea</taxon>
        <taxon>Phlebobranchia</taxon>
        <taxon>Cionidae</taxon>
        <taxon>Ciona</taxon>
    </lineage>
</organism>
<dbReference type="AlphaFoldDB" id="H2YVC7"/>
<sequence>MKTVILLLLLIGLSTASVRIDCNKYCMRKSRNVYMIPNKTCQMNYFCRVCRFQLNCSYGTIMTKSPN</sequence>
<reference evidence="2" key="3">
    <citation type="submission" date="2025-09" db="UniProtKB">
        <authorList>
            <consortium name="Ensembl"/>
        </authorList>
    </citation>
    <scope>IDENTIFICATION</scope>
</reference>
<dbReference type="InParanoid" id="H2YVC7"/>
<reference evidence="2" key="2">
    <citation type="submission" date="2025-08" db="UniProtKB">
        <authorList>
            <consortium name="Ensembl"/>
        </authorList>
    </citation>
    <scope>IDENTIFICATION</scope>
</reference>
<protein>
    <submittedName>
        <fullName evidence="2">Uncharacterized protein</fullName>
    </submittedName>
</protein>
<evidence type="ECO:0000313" key="2">
    <source>
        <dbReference type="Ensembl" id="ENSCSAVP00000009287.1"/>
    </source>
</evidence>
<evidence type="ECO:0000256" key="1">
    <source>
        <dbReference type="SAM" id="SignalP"/>
    </source>
</evidence>